<feature type="region of interest" description="Disordered" evidence="1">
    <location>
        <begin position="400"/>
        <end position="438"/>
    </location>
</feature>
<reference evidence="3" key="1">
    <citation type="submission" date="2022-07" db="EMBL/GenBank/DDBJ databases">
        <title>Phylogenomic reconstructions and comparative analyses of Kickxellomycotina fungi.</title>
        <authorList>
            <person name="Reynolds N.K."/>
            <person name="Stajich J.E."/>
            <person name="Barry K."/>
            <person name="Grigoriev I.V."/>
            <person name="Crous P."/>
            <person name="Smith M.E."/>
        </authorList>
    </citation>
    <scope>NUCLEOTIDE SEQUENCE</scope>
    <source>
        <strain evidence="3">RSA 476</strain>
    </source>
</reference>
<organism evidence="3 4">
    <name type="scientific">Coemansia aciculifera</name>
    <dbReference type="NCBI Taxonomy" id="417176"/>
    <lineage>
        <taxon>Eukaryota</taxon>
        <taxon>Fungi</taxon>
        <taxon>Fungi incertae sedis</taxon>
        <taxon>Zoopagomycota</taxon>
        <taxon>Kickxellomycotina</taxon>
        <taxon>Kickxellomycetes</taxon>
        <taxon>Kickxellales</taxon>
        <taxon>Kickxellaceae</taxon>
        <taxon>Coemansia</taxon>
    </lineage>
</organism>
<feature type="region of interest" description="Disordered" evidence="1">
    <location>
        <begin position="1"/>
        <end position="56"/>
    </location>
</feature>
<feature type="compositionally biased region" description="Acidic residues" evidence="1">
    <location>
        <begin position="212"/>
        <end position="237"/>
    </location>
</feature>
<keyword evidence="4" id="KW-1185">Reference proteome</keyword>
<evidence type="ECO:0000313" key="3">
    <source>
        <dbReference type="EMBL" id="KAJ2860884.1"/>
    </source>
</evidence>
<comment type="caution">
    <text evidence="3">The sequence shown here is derived from an EMBL/GenBank/DDBJ whole genome shotgun (WGS) entry which is preliminary data.</text>
</comment>
<evidence type="ECO:0000256" key="1">
    <source>
        <dbReference type="SAM" id="MobiDB-lite"/>
    </source>
</evidence>
<evidence type="ECO:0000313" key="4">
    <source>
        <dbReference type="Proteomes" id="UP001140074"/>
    </source>
</evidence>
<dbReference type="PANTHER" id="PTHR11538">
    <property type="entry name" value="PHENYLALANYL-TRNA SYNTHETASE"/>
    <property type="match status" value="1"/>
</dbReference>
<proteinExistence type="predicted"/>
<dbReference type="GO" id="GO:0005737">
    <property type="term" value="C:cytoplasm"/>
    <property type="evidence" value="ECO:0007669"/>
    <property type="project" value="TreeGrafter"/>
</dbReference>
<dbReference type="InterPro" id="IPR019446">
    <property type="entry name" value="BMT5-like"/>
</dbReference>
<feature type="compositionally biased region" description="Basic and acidic residues" evidence="1">
    <location>
        <begin position="24"/>
        <end position="40"/>
    </location>
</feature>
<dbReference type="GO" id="GO:0070042">
    <property type="term" value="F:rRNA (uridine-N3-)-methyltransferase activity"/>
    <property type="evidence" value="ECO:0007669"/>
    <property type="project" value="InterPro"/>
</dbReference>
<evidence type="ECO:0000259" key="2">
    <source>
        <dbReference type="Pfam" id="PF10354"/>
    </source>
</evidence>
<protein>
    <recommendedName>
        <fullName evidence="2">25S rRNA (uridine-N(3))-methyltransferase BMT5-like domain-containing protein</fullName>
    </recommendedName>
</protein>
<name>A0A9W8IMQ3_9FUNG</name>
<dbReference type="Proteomes" id="UP001140074">
    <property type="component" value="Unassembled WGS sequence"/>
</dbReference>
<feature type="compositionally biased region" description="Low complexity" evidence="1">
    <location>
        <begin position="411"/>
        <end position="438"/>
    </location>
</feature>
<dbReference type="PANTHER" id="PTHR11538:SF26">
    <property type="entry name" value="FERREDOXIN-FOLD ANTICODON-BINDING DOMAIN-CONTAINING PROTEIN 1"/>
    <property type="match status" value="1"/>
</dbReference>
<feature type="domain" description="25S rRNA (uridine-N(3))-methyltransferase BMT5-like" evidence="2">
    <location>
        <begin position="69"/>
        <end position="366"/>
    </location>
</feature>
<gene>
    <name evidence="3" type="ORF">GGH94_005255</name>
</gene>
<dbReference type="GO" id="GO:0070475">
    <property type="term" value="P:rRNA base methylation"/>
    <property type="evidence" value="ECO:0007669"/>
    <property type="project" value="InterPro"/>
</dbReference>
<dbReference type="Pfam" id="PF10354">
    <property type="entry name" value="BMT5-like"/>
    <property type="match status" value="1"/>
</dbReference>
<accession>A0A9W8IMQ3</accession>
<sequence length="455" mass="49584">MPKAAKGKQGKLRSALQQVQQRKAKTDAARRAQENIENKRKSVAKKAGGGNKKRVRGPFFPYRKHNTILLIGEGNFSFAHSIAKRLGSGVNVVATAYDSQQVVTQKYTDDAAKHIAEFVALGGTVLYDIDGTALEKHLELKGKLFTHIVFNFPHAGAGIKDQAKNIQTNQLLMDGFFTSAQRFLTAGEMPTSLKKGVAGRKQHRGRTGGNASEDDNNGSGGDSDDSDGEESGNDEETSGANRSRRNGVQQSKGAPRPTKRAPETNSDGIFDFEGAQATVVYDDGDNSDDGINFGDLEANNSPDDEGDAQDEFKPNLNFPGQIHVTLKSGLPYDQWNIKRLAKECGLISHTTYPFELDAFPGYEHRRTLGFKQGLSKDENQEIRDKAPKLYAFCVRPEVAQTTESAPDAENSTADAPSRSRAPPAAKANPAKPKRAAAAINSESYDYKALVRKRQR</sequence>
<feature type="region of interest" description="Disordered" evidence="1">
    <location>
        <begin position="191"/>
        <end position="310"/>
    </location>
</feature>
<feature type="compositionally biased region" description="Basic residues" evidence="1">
    <location>
        <begin position="1"/>
        <end position="11"/>
    </location>
</feature>
<dbReference type="EMBL" id="JANBUY010000263">
    <property type="protein sequence ID" value="KAJ2860884.1"/>
    <property type="molecule type" value="Genomic_DNA"/>
</dbReference>
<feature type="compositionally biased region" description="Basic residues" evidence="1">
    <location>
        <begin position="197"/>
        <end position="206"/>
    </location>
</feature>
<feature type="compositionally biased region" description="Polar residues" evidence="1">
    <location>
        <begin position="238"/>
        <end position="252"/>
    </location>
</feature>
<dbReference type="AlphaFoldDB" id="A0A9W8IMQ3"/>